<gene>
    <name evidence="1" type="ORF">B0T20DRAFT_146762</name>
</gene>
<dbReference type="Proteomes" id="UP001281003">
    <property type="component" value="Unassembled WGS sequence"/>
</dbReference>
<organism evidence="1 2">
    <name type="scientific">Sordaria brevicollis</name>
    <dbReference type="NCBI Taxonomy" id="83679"/>
    <lineage>
        <taxon>Eukaryota</taxon>
        <taxon>Fungi</taxon>
        <taxon>Dikarya</taxon>
        <taxon>Ascomycota</taxon>
        <taxon>Pezizomycotina</taxon>
        <taxon>Sordariomycetes</taxon>
        <taxon>Sordariomycetidae</taxon>
        <taxon>Sordariales</taxon>
        <taxon>Sordariaceae</taxon>
        <taxon>Sordaria</taxon>
    </lineage>
</organism>
<comment type="caution">
    <text evidence="1">The sequence shown here is derived from an EMBL/GenBank/DDBJ whole genome shotgun (WGS) entry which is preliminary data.</text>
</comment>
<sequence length="128" mass="14310">MVRLARPLFALKRVPIFLSLRLVLASHLASLCSWALLPSSIFQLNLQLRIAETFPTPTQLIQEKQDTRRLGTLCKGAWPKLSPTNPKIMKAVPGTCWNNCRSCRTSLCDLGLLGQFKKEGDVICQCLT</sequence>
<accession>A0AAE0UE65</accession>
<name>A0AAE0UE65_SORBR</name>
<evidence type="ECO:0000313" key="2">
    <source>
        <dbReference type="Proteomes" id="UP001281003"/>
    </source>
</evidence>
<proteinExistence type="predicted"/>
<keyword evidence="2" id="KW-1185">Reference proteome</keyword>
<reference evidence="1" key="1">
    <citation type="journal article" date="2023" name="Mol. Phylogenet. Evol.">
        <title>Genome-scale phylogeny and comparative genomics of the fungal order Sordariales.</title>
        <authorList>
            <person name="Hensen N."/>
            <person name="Bonometti L."/>
            <person name="Westerberg I."/>
            <person name="Brannstrom I.O."/>
            <person name="Guillou S."/>
            <person name="Cros-Aarteil S."/>
            <person name="Calhoun S."/>
            <person name="Haridas S."/>
            <person name="Kuo A."/>
            <person name="Mondo S."/>
            <person name="Pangilinan J."/>
            <person name="Riley R."/>
            <person name="LaButti K."/>
            <person name="Andreopoulos B."/>
            <person name="Lipzen A."/>
            <person name="Chen C."/>
            <person name="Yan M."/>
            <person name="Daum C."/>
            <person name="Ng V."/>
            <person name="Clum A."/>
            <person name="Steindorff A."/>
            <person name="Ohm R.A."/>
            <person name="Martin F."/>
            <person name="Silar P."/>
            <person name="Natvig D.O."/>
            <person name="Lalanne C."/>
            <person name="Gautier V."/>
            <person name="Ament-Velasquez S.L."/>
            <person name="Kruys A."/>
            <person name="Hutchinson M.I."/>
            <person name="Powell A.J."/>
            <person name="Barry K."/>
            <person name="Miller A.N."/>
            <person name="Grigoriev I.V."/>
            <person name="Debuchy R."/>
            <person name="Gladieux P."/>
            <person name="Hiltunen Thoren M."/>
            <person name="Johannesson H."/>
        </authorList>
    </citation>
    <scope>NUCLEOTIDE SEQUENCE</scope>
    <source>
        <strain evidence="1">FGSC 1904</strain>
    </source>
</reference>
<dbReference type="EMBL" id="JAUTDP010000003">
    <property type="protein sequence ID" value="KAK3400495.1"/>
    <property type="molecule type" value="Genomic_DNA"/>
</dbReference>
<protein>
    <submittedName>
        <fullName evidence="1">Uncharacterized protein</fullName>
    </submittedName>
</protein>
<evidence type="ECO:0000313" key="1">
    <source>
        <dbReference type="EMBL" id="KAK3400495.1"/>
    </source>
</evidence>
<reference evidence="1" key="2">
    <citation type="submission" date="2023-07" db="EMBL/GenBank/DDBJ databases">
        <authorList>
            <consortium name="Lawrence Berkeley National Laboratory"/>
            <person name="Haridas S."/>
            <person name="Hensen N."/>
            <person name="Bonometti L."/>
            <person name="Westerberg I."/>
            <person name="Brannstrom I.O."/>
            <person name="Guillou S."/>
            <person name="Cros-Aarteil S."/>
            <person name="Calhoun S."/>
            <person name="Kuo A."/>
            <person name="Mondo S."/>
            <person name="Pangilinan J."/>
            <person name="Riley R."/>
            <person name="LaButti K."/>
            <person name="Andreopoulos B."/>
            <person name="Lipzen A."/>
            <person name="Chen C."/>
            <person name="Yanf M."/>
            <person name="Daum C."/>
            <person name="Ng V."/>
            <person name="Clum A."/>
            <person name="Steindorff A."/>
            <person name="Ohm R."/>
            <person name="Martin F."/>
            <person name="Silar P."/>
            <person name="Natvig D."/>
            <person name="Lalanne C."/>
            <person name="Gautier V."/>
            <person name="Ament-velasquez S.L."/>
            <person name="Kruys A."/>
            <person name="Hutchinson M.I."/>
            <person name="Powell A.J."/>
            <person name="Barry K."/>
            <person name="Miller A.N."/>
            <person name="Grigoriev I.V."/>
            <person name="Debuchy R."/>
            <person name="Gladieux P."/>
            <person name="Thoren M.H."/>
            <person name="Johannesson H."/>
        </authorList>
    </citation>
    <scope>NUCLEOTIDE SEQUENCE</scope>
    <source>
        <strain evidence="1">FGSC 1904</strain>
    </source>
</reference>
<dbReference type="AlphaFoldDB" id="A0AAE0UE65"/>